<keyword evidence="2" id="KW-0813">Transport</keyword>
<dbReference type="InterPro" id="IPR002386">
    <property type="entry name" value="Amicyanin/Pseudoazurin"/>
</dbReference>
<evidence type="ECO:0000256" key="3">
    <source>
        <dbReference type="ARBA" id="ARBA00022764"/>
    </source>
</evidence>
<proteinExistence type="predicted"/>
<dbReference type="InterPro" id="IPR028096">
    <property type="entry name" value="EfeO_Cupredoxin"/>
</dbReference>
<dbReference type="InterPro" id="IPR008972">
    <property type="entry name" value="Cupredoxin"/>
</dbReference>
<dbReference type="OrthoDB" id="574459at2"/>
<dbReference type="InterPro" id="IPR052721">
    <property type="entry name" value="ET_Amicyanin"/>
</dbReference>
<comment type="caution">
    <text evidence="7">The sequence shown here is derived from an EMBL/GenBank/DDBJ whole genome shotgun (WGS) entry which is preliminary data.</text>
</comment>
<evidence type="ECO:0000256" key="4">
    <source>
        <dbReference type="ARBA" id="ARBA00022982"/>
    </source>
</evidence>
<dbReference type="Proteomes" id="UP000316256">
    <property type="component" value="Unassembled WGS sequence"/>
</dbReference>
<name>A0A541B101_9NOCA</name>
<accession>A0A541B101</accession>
<dbReference type="PANTHER" id="PTHR36507">
    <property type="entry name" value="BLL1555 PROTEIN"/>
    <property type="match status" value="1"/>
</dbReference>
<dbReference type="SUPFAM" id="SSF49503">
    <property type="entry name" value="Cupredoxins"/>
    <property type="match status" value="1"/>
</dbReference>
<keyword evidence="8" id="KW-1185">Reference proteome</keyword>
<evidence type="ECO:0000256" key="2">
    <source>
        <dbReference type="ARBA" id="ARBA00022448"/>
    </source>
</evidence>
<dbReference type="PANTHER" id="PTHR36507:SF1">
    <property type="entry name" value="BLL1555 PROTEIN"/>
    <property type="match status" value="1"/>
</dbReference>
<dbReference type="PROSITE" id="PS51257">
    <property type="entry name" value="PROKAR_LIPOPROTEIN"/>
    <property type="match status" value="1"/>
</dbReference>
<comment type="subcellular location">
    <subcellularLocation>
        <location evidence="1">Periplasm</location>
    </subcellularLocation>
</comment>
<protein>
    <submittedName>
        <fullName evidence="7">Copper-binding protein</fullName>
    </submittedName>
</protein>
<evidence type="ECO:0000313" key="7">
    <source>
        <dbReference type="EMBL" id="TQF65970.1"/>
    </source>
</evidence>
<dbReference type="AlphaFoldDB" id="A0A541B101"/>
<evidence type="ECO:0000313" key="8">
    <source>
        <dbReference type="Proteomes" id="UP000316256"/>
    </source>
</evidence>
<feature type="domain" description="EfeO-type cupredoxin-like" evidence="6">
    <location>
        <begin position="30"/>
        <end position="117"/>
    </location>
</feature>
<keyword evidence="3" id="KW-0574">Periplasm</keyword>
<dbReference type="GO" id="GO:0005507">
    <property type="term" value="F:copper ion binding"/>
    <property type="evidence" value="ECO:0007669"/>
    <property type="project" value="InterPro"/>
</dbReference>
<feature type="binding site" evidence="5">
    <location>
        <position position="108"/>
    </location>
    <ligand>
        <name>Cu cation</name>
        <dbReference type="ChEBI" id="CHEBI:23378"/>
    </ligand>
</feature>
<evidence type="ECO:0000256" key="1">
    <source>
        <dbReference type="ARBA" id="ARBA00004418"/>
    </source>
</evidence>
<evidence type="ECO:0000256" key="5">
    <source>
        <dbReference type="PIRSR" id="PIRSR602386-1"/>
    </source>
</evidence>
<sequence length="118" mass="12229">MKTAACVLLAGIVVTAGISGCSSDKVSDSTAAPTGPVVEVANMAFTPSSITVNVGETVTWKFEDRGTPHDVVGVGDARAVLHSPPLQTGTFAFAFAEPGTYQYTCSFHPDMHGTIVVR</sequence>
<reference evidence="7 8" key="1">
    <citation type="submission" date="2019-06" db="EMBL/GenBank/DDBJ databases">
        <title>Rhodococcus spaelei sp. nov., isolated from a cave.</title>
        <authorList>
            <person name="Lee S.D."/>
        </authorList>
    </citation>
    <scope>NUCLEOTIDE SEQUENCE [LARGE SCALE GENOMIC DNA]</scope>
    <source>
        <strain evidence="7 8">C9-5</strain>
    </source>
</reference>
<keyword evidence="5" id="KW-0186">Copper</keyword>
<feature type="binding site" evidence="5">
    <location>
        <position position="105"/>
    </location>
    <ligand>
        <name>Cu cation</name>
        <dbReference type="ChEBI" id="CHEBI:23378"/>
    </ligand>
</feature>
<dbReference type="Gene3D" id="2.60.40.420">
    <property type="entry name" value="Cupredoxins - blue copper proteins"/>
    <property type="match status" value="1"/>
</dbReference>
<feature type="binding site" evidence="5">
    <location>
        <position position="69"/>
    </location>
    <ligand>
        <name>Cu cation</name>
        <dbReference type="ChEBI" id="CHEBI:23378"/>
    </ligand>
</feature>
<keyword evidence="5" id="KW-0479">Metal-binding</keyword>
<dbReference type="GO" id="GO:0009055">
    <property type="term" value="F:electron transfer activity"/>
    <property type="evidence" value="ECO:0007669"/>
    <property type="project" value="InterPro"/>
</dbReference>
<dbReference type="Pfam" id="PF13473">
    <property type="entry name" value="Cupredoxin_1"/>
    <property type="match status" value="1"/>
</dbReference>
<dbReference type="EMBL" id="VIGH01000009">
    <property type="protein sequence ID" value="TQF65970.1"/>
    <property type="molecule type" value="Genomic_DNA"/>
</dbReference>
<gene>
    <name evidence="7" type="ORF">FK531_19015</name>
</gene>
<evidence type="ECO:0000259" key="6">
    <source>
        <dbReference type="Pfam" id="PF13473"/>
    </source>
</evidence>
<dbReference type="GO" id="GO:0042597">
    <property type="term" value="C:periplasmic space"/>
    <property type="evidence" value="ECO:0007669"/>
    <property type="project" value="UniProtKB-SubCell"/>
</dbReference>
<organism evidence="7 8">
    <name type="scientific">Rhodococcus spelaei</name>
    <dbReference type="NCBI Taxonomy" id="2546320"/>
    <lineage>
        <taxon>Bacteria</taxon>
        <taxon>Bacillati</taxon>
        <taxon>Actinomycetota</taxon>
        <taxon>Actinomycetes</taxon>
        <taxon>Mycobacteriales</taxon>
        <taxon>Nocardiaceae</taxon>
        <taxon>Rhodococcus</taxon>
    </lineage>
</organism>
<keyword evidence="4" id="KW-0249">Electron transport</keyword>
<comment type="cofactor">
    <cofactor evidence="5">
        <name>Cu cation</name>
        <dbReference type="ChEBI" id="CHEBI:23378"/>
    </cofactor>
    <text evidence="5">Binds 1 copper ion per subunit.</text>
</comment>
<dbReference type="PRINTS" id="PR00155">
    <property type="entry name" value="AMICYANIN"/>
</dbReference>